<keyword evidence="14" id="KW-1133">Transmembrane helix</keyword>
<evidence type="ECO:0000256" key="20">
    <source>
        <dbReference type="SAM" id="SignalP"/>
    </source>
</evidence>
<evidence type="ECO:0000259" key="22">
    <source>
        <dbReference type="PROSITE" id="PS51392"/>
    </source>
</evidence>
<keyword evidence="11" id="KW-0378">Hydrolase</keyword>
<keyword evidence="15" id="KW-0472">Membrane</keyword>
<dbReference type="Gene3D" id="1.10.510.10">
    <property type="entry name" value="Transferase(Phosphotransferase) domain 1"/>
    <property type="match status" value="1"/>
</dbReference>
<keyword evidence="24" id="KW-1185">Reference proteome</keyword>
<evidence type="ECO:0000256" key="16">
    <source>
        <dbReference type="ARBA" id="ARBA00023180"/>
    </source>
</evidence>
<feature type="signal peptide" evidence="20">
    <location>
        <begin position="1"/>
        <end position="20"/>
    </location>
</feature>
<gene>
    <name evidence="23" type="ORF">H0H81_000033</name>
</gene>
<evidence type="ECO:0000313" key="23">
    <source>
        <dbReference type="EMBL" id="KAG5639753.1"/>
    </source>
</evidence>
<protein>
    <recommendedName>
        <fullName evidence="3">non-specific serine/threonine protein kinase</fullName>
        <ecNumber evidence="3">2.7.11.1</ecNumber>
    </recommendedName>
</protein>
<evidence type="ECO:0000256" key="3">
    <source>
        <dbReference type="ARBA" id="ARBA00012513"/>
    </source>
</evidence>
<dbReference type="Pfam" id="PF06479">
    <property type="entry name" value="Ribonuc_2-5A"/>
    <property type="match status" value="1"/>
</dbReference>
<keyword evidence="5" id="KW-0808">Transferase</keyword>
<dbReference type="InterPro" id="IPR045133">
    <property type="entry name" value="IRE1/2-like"/>
</dbReference>
<dbReference type="OrthoDB" id="63989at2759"/>
<dbReference type="GO" id="GO:0070059">
    <property type="term" value="P:intrinsic apoptotic signaling pathway in response to endoplasmic reticulum stress"/>
    <property type="evidence" value="ECO:0007669"/>
    <property type="project" value="TreeGrafter"/>
</dbReference>
<dbReference type="SMART" id="SM00580">
    <property type="entry name" value="PUG"/>
    <property type="match status" value="1"/>
</dbReference>
<sequence length="2318" mass="260123">MAPLIYSFTAILAFLSASIAEVISLRDTQARSQALAERNAPKYSFVSPSVDSSETSGELELLDIVLVASVDGKFHALNRTSGHTLWSMSSFPSSTSISAPSTLAPLIRTTHVDHDPEMTDETTPQEQYVIEPQSGDIYVMATPTSPLQRFPFSMAELVDLSPLTFAGTEDHRVFVGRKQTSLLLIELETGKIKATLNSECAWDQDDEIEEVELDLDELEGSKPPVSIPTEVYIGRTEEGFDVQPDYHVSIYTRPLNKNAPIQNLSFSTYGPNNKDNYLQSMYRRTKDDAYIQGLPNGEIISFKARSRDDPLVNGGSQLLWGQHFNTPIVAVFDVLRKPSHHNALVLLQPRPHLQDVLPSLTPETRLPNHKAAYVGLVQETGSLFAMSPERFPLVAFGGSERRKPQHPLIDATELELDNLPAEVDAITRARKFKERAEARKEDSCEGAAMYTDRRCLVGVRPLEEGDGEEGRLKRLLDGPTGLPWTSKDGAQPLEHVNNDSLGGPSLPLPGIGAGQGMEVNPIKAWKTTGNAWEAALFTIILGAVSFWFWLKRFKGGVLKRSIIVDDAQPAPVAVTETTLLPQNGVVKENIVDISNAVRVPVETPVDVPDATPVPVTAPSTPKPTPTEQAPPNGSSGEPTADDSDREEGNEDVSATPGKRKSRRGKRGKKKKVGIVLPDVEDGEEEKMEAPVEAPAPSLVVSTPKAKPMAPSLIVSDTILGFGSHGTVVFQGSLQGRAVAVKRLLQDFVTLAAREVSILQESDDHPNVIRYYYQEAHANFLYIALELCPASLADIVENPDRDQWRDIAIAFDPKRALRQITSGLRHLHALKLVHRDIKPQNILVSAAKSGPGSASGKPSHRMLISDFGLCKKLDVDQTSFLPTAHGSMAAGTVGWRAPEILRGEVKLDDLSDDHSMSSRGSTGTVTGAPSAGRLTRLTKSVDIFALGCLFYYTLTNGAHPFGDRFEREVNIMKNEKNLEALQRFGEEGAEAADLIDAMLHPEAYERPDTTTILLHPFFWDPSRRLTFLQDASDRFEIMCRDPKDPYLLVLEKEAFSIVGNDWHSRLDKIFIENLGKFRKYDGRSVQDLLRALRNKKHHYQDLPDNVKRHLGPMPEGFLAYFTRRFPKLFLHVHGVVGATGLRTESMFRAYFDLVDSHTRSLRGGSALSLKHTRNVPSASAAEIEARYMKSEEERETVFTHSMYAQQQEFSAEKKAQAQGELTRKADFERVMCAMDAEFERSEALRETSYAKTDTQHEDIFCKNEAIREANFTNGQSARMLVFQEAQEMRAKRSDWLATVWETHFSEGRHVAEKICMEFQSTLVDQHRELLNLQESSFSEQERRREELVQIMVHRTSELDLEDVPGDLDLSAVKDLEVDPISNHPITPSHAPLEHVESPHSVASGASVPIDSWFTTSEVPLTEPSNPGRPEKTTLTSVTLNKFFEGLLHGRVKSHTSLGNDTSLTIPENDRMTLNDSTLSLREKQTIVNCDKQEGADIHNTTAPHAPHPATSINDSDSHALPYTPPHRTFQDIANEVNPACAPNLAKDESKPNDVPLGKPTNFASIMEVSIPRSSSFLARVRRTASRLSPYSLKTSGDSNRMHGGSDISSSDTLEALFEANEERRQHAFLMEEQTRESTFKAAETSRGAAEIERDSAYAEHERARDAKAYFREAAHEQQFCSWESLRGQRTISRHQAFVAVQNQRSLMFSQMLSSVEKRFCDINILEEQNFRFMKKSIERLVDAHRDSLRKARDSLYVQFVKAQNRREKELVIVESPSPSLPRTGRDPPAVTIPPYSNSRNDPRAQFCRRSGSPQQETEVRPPTPVVGFVPNILARSAVNPGAALPLPSSYKPDIAVQPQGFLHHDSRRKHWHVFERSQTSRERSFQNGVKERQHVFHLAERRRQLDFDQKQVERKHVFEVAQRAYEVSFREAQKKRHKVFLQAEMERQAIFHDIESSRNTAFKNSQKTMEKTFNDLQEQLLKRCFEVEGRRISDLEIWVARLLRKRKEEEDILFEQLITSCENGFQRMWLHCFSTQVSTSDVKIQILHGKASPKVIAEAVTSIRSEHLNGKIDEPLKLRLLVSTMAQREAPIIFLSMTSAIPRDHITTTAGTVVVESNLKTLKAVAVTESSTPVPTTELKFSNVLEYIKPFIDIGAAIAELNPYTKLAWALLTVGFKILDALYTRNAQVRDLWKIILECLDFMEQAEPLKAIQNLSGTAQAIIVQLQESVKFLTDYGKKTMTETIFQTLFPGDIDTKIKEFSDNFSQLKTQFDQRVNLDQWKVIQANGEKITIVSTKIDKLLRKRKKEALLDFYQDIIL</sequence>
<dbReference type="SUPFAM" id="SSF56112">
    <property type="entry name" value="Protein kinase-like (PK-like)"/>
    <property type="match status" value="1"/>
</dbReference>
<keyword evidence="8 20" id="KW-0732">Signal</keyword>
<dbReference type="Proteomes" id="UP000717328">
    <property type="component" value="Unassembled WGS sequence"/>
</dbReference>
<name>A0A9P7G0D3_9AGAR</name>
<dbReference type="EMBL" id="JABCKI010005714">
    <property type="protein sequence ID" value="KAG5639753.1"/>
    <property type="molecule type" value="Genomic_DNA"/>
</dbReference>
<evidence type="ECO:0000259" key="21">
    <source>
        <dbReference type="PROSITE" id="PS50011"/>
    </source>
</evidence>
<feature type="domain" description="Protein kinase" evidence="21">
    <location>
        <begin position="713"/>
        <end position="1017"/>
    </location>
</feature>
<feature type="region of interest" description="Disordered" evidence="19">
    <location>
        <begin position="1775"/>
        <end position="1822"/>
    </location>
</feature>
<feature type="compositionally biased region" description="Basic residues" evidence="19">
    <location>
        <begin position="657"/>
        <end position="672"/>
    </location>
</feature>
<comment type="subcellular location">
    <subcellularLocation>
        <location evidence="2">Membrane</location>
        <topology evidence="2">Single-pass membrane protein</topology>
    </subcellularLocation>
</comment>
<dbReference type="GO" id="GO:0036498">
    <property type="term" value="P:IRE1-mediated unfolded protein response"/>
    <property type="evidence" value="ECO:0007669"/>
    <property type="project" value="TreeGrafter"/>
</dbReference>
<feature type="region of interest" description="Disordered" evidence="19">
    <location>
        <begin position="604"/>
        <end position="690"/>
    </location>
</feature>
<dbReference type="InterPro" id="IPR000719">
    <property type="entry name" value="Prot_kinase_dom"/>
</dbReference>
<dbReference type="PROSITE" id="PS50011">
    <property type="entry name" value="PROTEIN_KINASE_DOM"/>
    <property type="match status" value="1"/>
</dbReference>
<keyword evidence="12" id="KW-0067">ATP-binding</keyword>
<feature type="compositionally biased region" description="Polar residues" evidence="19">
    <location>
        <begin position="1588"/>
        <end position="1597"/>
    </location>
</feature>
<dbReference type="Gene3D" id="1.20.1440.180">
    <property type="entry name" value="KEN domain"/>
    <property type="match status" value="1"/>
</dbReference>
<evidence type="ECO:0000256" key="12">
    <source>
        <dbReference type="ARBA" id="ARBA00022840"/>
    </source>
</evidence>
<comment type="cofactor">
    <cofactor evidence="1">
        <name>Mg(2+)</name>
        <dbReference type="ChEBI" id="CHEBI:18420"/>
    </cofactor>
</comment>
<dbReference type="PROSITE" id="PS00108">
    <property type="entry name" value="PROTEIN_KINASE_ST"/>
    <property type="match status" value="1"/>
</dbReference>
<comment type="caution">
    <text evidence="23">The sequence shown here is derived from an EMBL/GenBank/DDBJ whole genome shotgun (WGS) entry which is preliminary data.</text>
</comment>
<evidence type="ECO:0000256" key="11">
    <source>
        <dbReference type="ARBA" id="ARBA00022801"/>
    </source>
</evidence>
<dbReference type="PROSITE" id="PS51392">
    <property type="entry name" value="KEN"/>
    <property type="match status" value="1"/>
</dbReference>
<dbReference type="InterPro" id="IPR018391">
    <property type="entry name" value="PQQ_b-propeller_rpt"/>
</dbReference>
<keyword evidence="6" id="KW-0812">Transmembrane</keyword>
<feature type="compositionally biased region" description="Acidic residues" evidence="19">
    <location>
        <begin position="639"/>
        <end position="650"/>
    </location>
</feature>
<keyword evidence="10" id="KW-0418">Kinase</keyword>
<dbReference type="CDD" id="cd10422">
    <property type="entry name" value="RNase_Ire1"/>
    <property type="match status" value="1"/>
</dbReference>
<feature type="region of interest" description="Disordered" evidence="19">
    <location>
        <begin position="1497"/>
        <end position="1522"/>
    </location>
</feature>
<reference evidence="23" key="1">
    <citation type="submission" date="2021-02" db="EMBL/GenBank/DDBJ databases">
        <authorList>
            <person name="Nieuwenhuis M."/>
            <person name="Van De Peppel L.J.J."/>
        </authorList>
    </citation>
    <scope>NUCLEOTIDE SEQUENCE</scope>
    <source>
        <strain evidence="23">D49</strain>
    </source>
</reference>
<evidence type="ECO:0000256" key="13">
    <source>
        <dbReference type="ARBA" id="ARBA00022842"/>
    </source>
</evidence>
<feature type="region of interest" description="Disordered" evidence="19">
    <location>
        <begin position="910"/>
        <end position="929"/>
    </location>
</feature>
<dbReference type="SMART" id="SM00564">
    <property type="entry name" value="PQQ"/>
    <property type="match status" value="2"/>
</dbReference>
<keyword evidence="7" id="KW-0479">Metal-binding</keyword>
<dbReference type="GO" id="GO:0004674">
    <property type="term" value="F:protein serine/threonine kinase activity"/>
    <property type="evidence" value="ECO:0007669"/>
    <property type="project" value="UniProtKB-KW"/>
</dbReference>
<evidence type="ECO:0000256" key="8">
    <source>
        <dbReference type="ARBA" id="ARBA00022729"/>
    </source>
</evidence>
<dbReference type="Pfam" id="PF00069">
    <property type="entry name" value="Pkinase"/>
    <property type="match status" value="1"/>
</dbReference>
<dbReference type="GO" id="GO:0006397">
    <property type="term" value="P:mRNA processing"/>
    <property type="evidence" value="ECO:0007669"/>
    <property type="project" value="InterPro"/>
</dbReference>
<dbReference type="PANTHER" id="PTHR13954:SF6">
    <property type="entry name" value="NON-SPECIFIC SERINE_THREONINE PROTEIN KINASE"/>
    <property type="match status" value="1"/>
</dbReference>
<evidence type="ECO:0000256" key="17">
    <source>
        <dbReference type="ARBA" id="ARBA00048659"/>
    </source>
</evidence>
<dbReference type="GO" id="GO:0005524">
    <property type="term" value="F:ATP binding"/>
    <property type="evidence" value="ECO:0007669"/>
    <property type="project" value="UniProtKB-KW"/>
</dbReference>
<evidence type="ECO:0000256" key="9">
    <source>
        <dbReference type="ARBA" id="ARBA00022741"/>
    </source>
</evidence>
<keyword evidence="9" id="KW-0547">Nucleotide-binding</keyword>
<dbReference type="InterPro" id="IPR010513">
    <property type="entry name" value="KEN_dom"/>
</dbReference>
<evidence type="ECO:0000256" key="19">
    <source>
        <dbReference type="SAM" id="MobiDB-lite"/>
    </source>
</evidence>
<feature type="domain" description="KEN" evidence="22">
    <location>
        <begin position="1020"/>
        <end position="1152"/>
    </location>
</feature>
<dbReference type="FunFam" id="1.10.510.10:FF:000572">
    <property type="entry name" value="Serine/threonine-protein kinase/endoribonuclease IRE1"/>
    <property type="match status" value="1"/>
</dbReference>
<proteinExistence type="predicted"/>
<dbReference type="GO" id="GO:0004521">
    <property type="term" value="F:RNA endonuclease activity"/>
    <property type="evidence" value="ECO:0007669"/>
    <property type="project" value="InterPro"/>
</dbReference>
<organism evidence="23 24">
    <name type="scientific">Sphagnurus paluster</name>
    <dbReference type="NCBI Taxonomy" id="117069"/>
    <lineage>
        <taxon>Eukaryota</taxon>
        <taxon>Fungi</taxon>
        <taxon>Dikarya</taxon>
        <taxon>Basidiomycota</taxon>
        <taxon>Agaricomycotina</taxon>
        <taxon>Agaricomycetes</taxon>
        <taxon>Agaricomycetidae</taxon>
        <taxon>Agaricales</taxon>
        <taxon>Tricholomatineae</taxon>
        <taxon>Lyophyllaceae</taxon>
        <taxon>Sphagnurus</taxon>
    </lineage>
</organism>
<keyword evidence="13" id="KW-0460">Magnesium</keyword>
<evidence type="ECO:0000256" key="5">
    <source>
        <dbReference type="ARBA" id="ARBA00022679"/>
    </source>
</evidence>
<evidence type="ECO:0000256" key="18">
    <source>
        <dbReference type="ARBA" id="ARBA00048977"/>
    </source>
</evidence>
<dbReference type="GO" id="GO:0046872">
    <property type="term" value="F:metal ion binding"/>
    <property type="evidence" value="ECO:0007669"/>
    <property type="project" value="UniProtKB-KW"/>
</dbReference>
<evidence type="ECO:0000256" key="10">
    <source>
        <dbReference type="ARBA" id="ARBA00022777"/>
    </source>
</evidence>
<dbReference type="CDD" id="cd13982">
    <property type="entry name" value="STKc_IRE1"/>
    <property type="match status" value="1"/>
</dbReference>
<evidence type="ECO:0000256" key="14">
    <source>
        <dbReference type="ARBA" id="ARBA00022989"/>
    </source>
</evidence>
<evidence type="ECO:0000256" key="4">
    <source>
        <dbReference type="ARBA" id="ARBA00022527"/>
    </source>
</evidence>
<reference evidence="23" key="2">
    <citation type="submission" date="2021-10" db="EMBL/GenBank/DDBJ databases">
        <title>Phylogenomics reveals ancestral predisposition of the termite-cultivated fungus Termitomyces towards a domesticated lifestyle.</title>
        <authorList>
            <person name="Auxier B."/>
            <person name="Grum-Grzhimaylo A."/>
            <person name="Cardenas M.E."/>
            <person name="Lodge J.D."/>
            <person name="Laessoe T."/>
            <person name="Pedersen O."/>
            <person name="Smith M.E."/>
            <person name="Kuyper T.W."/>
            <person name="Franco-Molano E.A."/>
            <person name="Baroni T.J."/>
            <person name="Aanen D.K."/>
        </authorList>
    </citation>
    <scope>NUCLEOTIDE SEQUENCE</scope>
    <source>
        <strain evidence="23">D49</strain>
    </source>
</reference>
<evidence type="ECO:0000313" key="24">
    <source>
        <dbReference type="Proteomes" id="UP000717328"/>
    </source>
</evidence>
<feature type="compositionally biased region" description="Low complexity" evidence="19">
    <location>
        <begin position="604"/>
        <end position="619"/>
    </location>
</feature>
<dbReference type="FunFam" id="3.30.200.20:FF:000077">
    <property type="entry name" value="Putative Serine/threonine-protein kinase/endoribonuclease IRE1"/>
    <property type="match status" value="1"/>
</dbReference>
<dbReference type="EC" id="2.7.11.1" evidence="3"/>
<feature type="chain" id="PRO_5040407964" description="non-specific serine/threonine protein kinase" evidence="20">
    <location>
        <begin position="21"/>
        <end position="2318"/>
    </location>
</feature>
<dbReference type="PANTHER" id="PTHR13954">
    <property type="entry name" value="IRE1-RELATED"/>
    <property type="match status" value="1"/>
</dbReference>
<dbReference type="GO" id="GO:0051082">
    <property type="term" value="F:unfolded protein binding"/>
    <property type="evidence" value="ECO:0007669"/>
    <property type="project" value="TreeGrafter"/>
</dbReference>
<comment type="catalytic activity">
    <reaction evidence="17">
        <text>L-threonyl-[protein] + ATP = O-phospho-L-threonyl-[protein] + ADP + H(+)</text>
        <dbReference type="Rhea" id="RHEA:46608"/>
        <dbReference type="Rhea" id="RHEA-COMP:11060"/>
        <dbReference type="Rhea" id="RHEA-COMP:11605"/>
        <dbReference type="ChEBI" id="CHEBI:15378"/>
        <dbReference type="ChEBI" id="CHEBI:30013"/>
        <dbReference type="ChEBI" id="CHEBI:30616"/>
        <dbReference type="ChEBI" id="CHEBI:61977"/>
        <dbReference type="ChEBI" id="CHEBI:456216"/>
        <dbReference type="EC" id="2.7.11.1"/>
    </reaction>
    <physiologicalReaction direction="left-to-right" evidence="17">
        <dbReference type="Rhea" id="RHEA:46609"/>
    </physiologicalReaction>
</comment>
<feature type="region of interest" description="Disordered" evidence="19">
    <location>
        <begin position="1588"/>
        <end position="1607"/>
    </location>
</feature>
<accession>A0A9P7G0D3</accession>
<dbReference type="GO" id="GO:0016787">
    <property type="term" value="F:hydrolase activity"/>
    <property type="evidence" value="ECO:0007669"/>
    <property type="project" value="UniProtKB-KW"/>
</dbReference>
<evidence type="ECO:0000256" key="6">
    <source>
        <dbReference type="ARBA" id="ARBA00022692"/>
    </source>
</evidence>
<evidence type="ECO:0000256" key="7">
    <source>
        <dbReference type="ARBA" id="ARBA00022723"/>
    </source>
</evidence>
<dbReference type="InterPro" id="IPR038357">
    <property type="entry name" value="KEN_sf"/>
</dbReference>
<keyword evidence="16" id="KW-0325">Glycoprotein</keyword>
<dbReference type="InterPro" id="IPR008271">
    <property type="entry name" value="Ser/Thr_kinase_AS"/>
</dbReference>
<dbReference type="Gene3D" id="3.30.200.20">
    <property type="entry name" value="Phosphorylase Kinase, domain 1"/>
    <property type="match status" value="1"/>
</dbReference>
<dbReference type="SMART" id="SM00220">
    <property type="entry name" value="S_TKc"/>
    <property type="match status" value="1"/>
</dbReference>
<keyword evidence="4" id="KW-0723">Serine/threonine-protein kinase</keyword>
<dbReference type="GO" id="GO:1990604">
    <property type="term" value="C:IRE1-TRAF2-ASK1 complex"/>
    <property type="evidence" value="ECO:0007669"/>
    <property type="project" value="TreeGrafter"/>
</dbReference>
<dbReference type="InterPro" id="IPR011009">
    <property type="entry name" value="Kinase-like_dom_sf"/>
</dbReference>
<evidence type="ECO:0000256" key="15">
    <source>
        <dbReference type="ARBA" id="ARBA00023136"/>
    </source>
</evidence>
<comment type="catalytic activity">
    <reaction evidence="18">
        <text>L-seryl-[protein] + ATP = O-phospho-L-seryl-[protein] + ADP + H(+)</text>
        <dbReference type="Rhea" id="RHEA:17989"/>
        <dbReference type="Rhea" id="RHEA-COMP:9863"/>
        <dbReference type="Rhea" id="RHEA-COMP:11604"/>
        <dbReference type="ChEBI" id="CHEBI:15378"/>
        <dbReference type="ChEBI" id="CHEBI:29999"/>
        <dbReference type="ChEBI" id="CHEBI:30616"/>
        <dbReference type="ChEBI" id="CHEBI:83421"/>
        <dbReference type="ChEBI" id="CHEBI:456216"/>
        <dbReference type="EC" id="2.7.11.1"/>
    </reaction>
    <physiologicalReaction direction="left-to-right" evidence="18">
        <dbReference type="Rhea" id="RHEA:17990"/>
    </physiologicalReaction>
</comment>
<evidence type="ECO:0000256" key="2">
    <source>
        <dbReference type="ARBA" id="ARBA00004167"/>
    </source>
</evidence>
<evidence type="ECO:0000256" key="1">
    <source>
        <dbReference type="ARBA" id="ARBA00001946"/>
    </source>
</evidence>